<keyword evidence="3" id="KW-1185">Reference proteome</keyword>
<feature type="region of interest" description="Disordered" evidence="1">
    <location>
        <begin position="1"/>
        <end position="93"/>
    </location>
</feature>
<sequence>MSHRKSHSHGSIPFSWEDKPGVCKTPHYESPLNMGSLQGMNQKSSSTLQPPPSPSDLNRSRRMLEIQDKKIPLPPCLSQPPSRSTSGKGIRRQEDPFLVAYKECTKSEKNCKLPLKNKKGVGSNFSLRKSTSIFSCRGTSDVKDDIYLKLSQLPRLPPHRDRSLTLQDEVKRGFNYDSWL</sequence>
<evidence type="ECO:0000313" key="2">
    <source>
        <dbReference type="EMBL" id="KAK7330930.1"/>
    </source>
</evidence>
<comment type="caution">
    <text evidence="2">The sequence shown here is derived from an EMBL/GenBank/DDBJ whole genome shotgun (WGS) entry which is preliminary data.</text>
</comment>
<dbReference type="Proteomes" id="UP001367508">
    <property type="component" value="Unassembled WGS sequence"/>
</dbReference>
<dbReference type="PANTHER" id="PTHR33696:SF20">
    <property type="entry name" value="DUF688 FAMILY PROTEIN"/>
    <property type="match status" value="1"/>
</dbReference>
<feature type="compositionally biased region" description="Basic and acidic residues" evidence="1">
    <location>
        <begin position="58"/>
        <end position="71"/>
    </location>
</feature>
<name>A0AAN9L7L2_CANGL</name>
<accession>A0AAN9L7L2</accession>
<feature type="compositionally biased region" description="Polar residues" evidence="1">
    <location>
        <begin position="33"/>
        <end position="43"/>
    </location>
</feature>
<proteinExistence type="predicted"/>
<dbReference type="PANTHER" id="PTHR33696">
    <property type="entry name" value="T22J18.15-RELATED"/>
    <property type="match status" value="1"/>
</dbReference>
<reference evidence="2 3" key="1">
    <citation type="submission" date="2024-01" db="EMBL/GenBank/DDBJ databases">
        <title>The genomes of 5 underutilized Papilionoideae crops provide insights into root nodulation and disease resistanc.</title>
        <authorList>
            <person name="Jiang F."/>
        </authorList>
    </citation>
    <scope>NUCLEOTIDE SEQUENCE [LARGE SCALE GENOMIC DNA]</scope>
    <source>
        <strain evidence="2">LVBAO_FW01</strain>
        <tissue evidence="2">Leaves</tissue>
    </source>
</reference>
<protein>
    <submittedName>
        <fullName evidence="2">Uncharacterized protein</fullName>
    </submittedName>
</protein>
<gene>
    <name evidence="2" type="ORF">VNO77_25136</name>
</gene>
<organism evidence="2 3">
    <name type="scientific">Canavalia gladiata</name>
    <name type="common">Sword bean</name>
    <name type="synonym">Dolichos gladiatus</name>
    <dbReference type="NCBI Taxonomy" id="3824"/>
    <lineage>
        <taxon>Eukaryota</taxon>
        <taxon>Viridiplantae</taxon>
        <taxon>Streptophyta</taxon>
        <taxon>Embryophyta</taxon>
        <taxon>Tracheophyta</taxon>
        <taxon>Spermatophyta</taxon>
        <taxon>Magnoliopsida</taxon>
        <taxon>eudicotyledons</taxon>
        <taxon>Gunneridae</taxon>
        <taxon>Pentapetalae</taxon>
        <taxon>rosids</taxon>
        <taxon>fabids</taxon>
        <taxon>Fabales</taxon>
        <taxon>Fabaceae</taxon>
        <taxon>Papilionoideae</taxon>
        <taxon>50 kb inversion clade</taxon>
        <taxon>NPAAA clade</taxon>
        <taxon>indigoferoid/millettioid clade</taxon>
        <taxon>Phaseoleae</taxon>
        <taxon>Canavalia</taxon>
    </lineage>
</organism>
<dbReference type="EMBL" id="JAYMYQ010000005">
    <property type="protein sequence ID" value="KAK7330930.1"/>
    <property type="molecule type" value="Genomic_DNA"/>
</dbReference>
<evidence type="ECO:0000313" key="3">
    <source>
        <dbReference type="Proteomes" id="UP001367508"/>
    </source>
</evidence>
<evidence type="ECO:0000256" key="1">
    <source>
        <dbReference type="SAM" id="MobiDB-lite"/>
    </source>
</evidence>
<dbReference type="AlphaFoldDB" id="A0AAN9L7L2"/>